<sequence length="77" mass="9002">MFLVGTTKSKTVTQITDNEDLDTTEIKILITSYKIIGRSINKVKQRFYDREGSIDVEFLKSKLKESNYSLEVYNLKY</sequence>
<dbReference type="EMBL" id="JADGJW010000114">
    <property type="protein sequence ID" value="KAJ3223870.1"/>
    <property type="molecule type" value="Genomic_DNA"/>
</dbReference>
<keyword evidence="2" id="KW-1185">Reference proteome</keyword>
<comment type="caution">
    <text evidence="1">The sequence shown here is derived from an EMBL/GenBank/DDBJ whole genome shotgun (WGS) entry which is preliminary data.</text>
</comment>
<gene>
    <name evidence="1" type="ORF">HK099_000590</name>
</gene>
<proteinExistence type="predicted"/>
<organism evidence="1 2">
    <name type="scientific">Clydaea vesicula</name>
    <dbReference type="NCBI Taxonomy" id="447962"/>
    <lineage>
        <taxon>Eukaryota</taxon>
        <taxon>Fungi</taxon>
        <taxon>Fungi incertae sedis</taxon>
        <taxon>Chytridiomycota</taxon>
        <taxon>Chytridiomycota incertae sedis</taxon>
        <taxon>Chytridiomycetes</taxon>
        <taxon>Lobulomycetales</taxon>
        <taxon>Lobulomycetaceae</taxon>
        <taxon>Clydaea</taxon>
    </lineage>
</organism>
<evidence type="ECO:0000313" key="1">
    <source>
        <dbReference type="EMBL" id="KAJ3223870.1"/>
    </source>
</evidence>
<evidence type="ECO:0000313" key="2">
    <source>
        <dbReference type="Proteomes" id="UP001211065"/>
    </source>
</evidence>
<protein>
    <submittedName>
        <fullName evidence="1">Uncharacterized protein</fullName>
    </submittedName>
</protein>
<reference evidence="1" key="1">
    <citation type="submission" date="2020-05" db="EMBL/GenBank/DDBJ databases">
        <title>Phylogenomic resolution of chytrid fungi.</title>
        <authorList>
            <person name="Stajich J.E."/>
            <person name="Amses K."/>
            <person name="Simmons R."/>
            <person name="Seto K."/>
            <person name="Myers J."/>
            <person name="Bonds A."/>
            <person name="Quandt C.A."/>
            <person name="Barry K."/>
            <person name="Liu P."/>
            <person name="Grigoriev I."/>
            <person name="Longcore J.E."/>
            <person name="James T.Y."/>
        </authorList>
    </citation>
    <scope>NUCLEOTIDE SEQUENCE</scope>
    <source>
        <strain evidence="1">JEL0476</strain>
    </source>
</reference>
<dbReference type="AlphaFoldDB" id="A0AAD5Y249"/>
<dbReference type="Proteomes" id="UP001211065">
    <property type="component" value="Unassembled WGS sequence"/>
</dbReference>
<name>A0AAD5Y249_9FUNG</name>
<accession>A0AAD5Y249</accession>